<comment type="caution">
    <text evidence="1">The sequence shown here is derived from an EMBL/GenBank/DDBJ whole genome shotgun (WGS) entry which is preliminary data.</text>
</comment>
<accession>A0A2S8G6P5</accession>
<organism evidence="1 2">
    <name type="scientific">Blastopirellula marina</name>
    <dbReference type="NCBI Taxonomy" id="124"/>
    <lineage>
        <taxon>Bacteria</taxon>
        <taxon>Pseudomonadati</taxon>
        <taxon>Planctomycetota</taxon>
        <taxon>Planctomycetia</taxon>
        <taxon>Pirellulales</taxon>
        <taxon>Pirellulaceae</taxon>
        <taxon>Blastopirellula</taxon>
    </lineage>
</organism>
<reference evidence="1 2" key="1">
    <citation type="submission" date="2018-02" db="EMBL/GenBank/DDBJ databases">
        <title>Comparative genomes isolates from brazilian mangrove.</title>
        <authorList>
            <person name="Araujo J.E."/>
            <person name="Taketani R.G."/>
            <person name="Silva M.C.P."/>
            <person name="Loureco M.V."/>
            <person name="Andreote F.D."/>
        </authorList>
    </citation>
    <scope>NUCLEOTIDE SEQUENCE [LARGE SCALE GENOMIC DNA]</scope>
    <source>
        <strain evidence="1 2">NAP PRIS-MGV</strain>
    </source>
</reference>
<dbReference type="OrthoDB" id="56388at2"/>
<protein>
    <recommendedName>
        <fullName evidence="3">Tetratricopeptide repeat protein</fullName>
    </recommendedName>
</protein>
<dbReference type="AlphaFoldDB" id="A0A2S8G6P5"/>
<dbReference type="EMBL" id="PUIB01000010">
    <property type="protein sequence ID" value="PQO39970.1"/>
    <property type="molecule type" value="Genomic_DNA"/>
</dbReference>
<gene>
    <name evidence="1" type="ORF">C5Y98_06530</name>
</gene>
<evidence type="ECO:0000313" key="2">
    <source>
        <dbReference type="Proteomes" id="UP000239388"/>
    </source>
</evidence>
<proteinExistence type="predicted"/>
<name>A0A2S8G6P5_9BACT</name>
<evidence type="ECO:0000313" key="1">
    <source>
        <dbReference type="EMBL" id="PQO39970.1"/>
    </source>
</evidence>
<dbReference type="Proteomes" id="UP000239388">
    <property type="component" value="Unassembled WGS sequence"/>
</dbReference>
<sequence length="361" mass="41517">MNDFDTDRIQQLWDQADELSHGEIQVRLLDEAVNLAEATRDIDLIFDARKRLASAATFGGHPEKLLPAFAWCLAHYQREPERFQQHQFEMLWYFKYVLNAACQFPQMTTEQFDSLHQQMGEMYRQAGYNQRPVHYMRFNFALSSGHMDAAQQAHAAYRSISRDGMADCIACESNTEASYFANLEQHEKSLEIAAPILEGRRRCGSVPHSTYSNVLRTLALLGRYEEADEYQQKGYRLIRDNPSFVGYFGMQIAYLVHRDRLAPALQMLERHLAAALTTHKLSSQHQFYVAAARALGAATAKWKTRKLNLPQSFPLYSAAGEYELAPLIDWFDAQATALAARFDQRNGNRYFAEEKTAWLNY</sequence>
<evidence type="ECO:0008006" key="3">
    <source>
        <dbReference type="Google" id="ProtNLM"/>
    </source>
</evidence>
<dbReference type="RefSeq" id="WP_105352660.1">
    <property type="nucleotide sequence ID" value="NZ_PUIB01000010.1"/>
</dbReference>